<name>A0AAV9JIJ4_9PEZI</name>
<keyword evidence="2" id="KW-1185">Reference proteome</keyword>
<proteinExistence type="predicted"/>
<reference evidence="1 2" key="1">
    <citation type="submission" date="2021-11" db="EMBL/GenBank/DDBJ databases">
        <title>Black yeast isolated from Biological Soil Crust.</title>
        <authorList>
            <person name="Kurbessoian T."/>
        </authorList>
    </citation>
    <scope>NUCLEOTIDE SEQUENCE [LARGE SCALE GENOMIC DNA]</scope>
    <source>
        <strain evidence="1 2">CCFEE 5522</strain>
    </source>
</reference>
<comment type="caution">
    <text evidence="1">The sequence shown here is derived from an EMBL/GenBank/DDBJ whole genome shotgun (WGS) entry which is preliminary data.</text>
</comment>
<dbReference type="AlphaFoldDB" id="A0AAV9JIJ4"/>
<dbReference type="EMBL" id="JAVFHQ010000023">
    <property type="protein sequence ID" value="KAK4544726.1"/>
    <property type="molecule type" value="Genomic_DNA"/>
</dbReference>
<evidence type="ECO:0000313" key="1">
    <source>
        <dbReference type="EMBL" id="KAK4544726.1"/>
    </source>
</evidence>
<protein>
    <submittedName>
        <fullName evidence="1">Uncharacterized protein</fullName>
    </submittedName>
</protein>
<evidence type="ECO:0000313" key="2">
    <source>
        <dbReference type="Proteomes" id="UP001324427"/>
    </source>
</evidence>
<accession>A0AAV9JIJ4</accession>
<gene>
    <name evidence="1" type="ORF">LTR36_003975</name>
</gene>
<sequence>MALRDSDHATDMAQGLGQLSLDEGSPPRANLPIPRELRDQVYGYLLSGEYAKDGATYHFHTNVLAVNKQIHAEAEEYLYKHNVFVVVSYKWPFFEPTLLSLAPIVASTHVGRMTHHSLRVHASMLQSKFAKLSLYGTAHEQELAPLPVRSLLLLAGDIETLCNDFQLRMFTFEGAVVYLASALKRGLDLQVPQGGPLVHPSAILELRGTKYQTMTPALQNRLLLPFNGFIAECQKVSVRGDIADAASVEVTKSIMRPNLVCMEAKKWALYETSIRIKADCDALVTEKRYELAFEAYDVLFQKLDTLLTYGMFAIFNTQIKSDVDLAMNVLIVDLSLSIAWLALRQGDLTCIAQCLDTELMVNVIGLRALREKLSKSCLSAYEHIYAIATVYIPERAPRGGMSTGKLERWLQHFEQTHPDDEWLAHDREMVGIGFTSLAQEICRVSDFDEDDVTATPAQKAISLADHSAAASALPLDKCSARTMEPRIYDSRSSGRVPKKPDNMVGWQDMAQLANLTAKDKAAINKLQRDNSFEVTSFA</sequence>
<organism evidence="1 2">
    <name type="scientific">Oleoguttula mirabilis</name>
    <dbReference type="NCBI Taxonomy" id="1507867"/>
    <lineage>
        <taxon>Eukaryota</taxon>
        <taxon>Fungi</taxon>
        <taxon>Dikarya</taxon>
        <taxon>Ascomycota</taxon>
        <taxon>Pezizomycotina</taxon>
        <taxon>Dothideomycetes</taxon>
        <taxon>Dothideomycetidae</taxon>
        <taxon>Mycosphaerellales</taxon>
        <taxon>Teratosphaeriaceae</taxon>
        <taxon>Oleoguttula</taxon>
    </lineage>
</organism>
<dbReference type="Proteomes" id="UP001324427">
    <property type="component" value="Unassembled WGS sequence"/>
</dbReference>